<evidence type="ECO:0000313" key="2">
    <source>
        <dbReference type="EMBL" id="UTY33156.1"/>
    </source>
</evidence>
<evidence type="ECO:0000313" key="3">
    <source>
        <dbReference type="Proteomes" id="UP001058682"/>
    </source>
</evidence>
<name>A0AAE9MSX2_9SPIR</name>
<protein>
    <recommendedName>
        <fullName evidence="4">Tetratricopeptide repeat protein</fullName>
    </recommendedName>
</protein>
<sequence>MIKGKIMRKLCCFILILTLFQGYAQSFAQENDKSIKEIRAEAMDFYRNEIAAASINEISAENLGVWQEVLNASLFMLIRNNELYRGRMRLLIEENQIIKCGIYPDGTILISTGLFDYIEARIAENLTASPRRIKNLNMEREKTLSVFLANAAASFALDNKLVYFSDPRRSGEKNSELLKSYNLTADSFTLILLKLAGYDLNLFYNHLEDLKRIQNDPNYTKKFESFFIENFSPQQRISNLLKHKDEAEAIADEIFYALDAVRSDDENAIEDAKQRVSALRTAFPNSMYFKRLAAIITHKKWASGISNEGLLTAYPAAAQDSKTVNQNYEILNFDPKSLLINQTNEETEAIPGNINDYDEAVRAYKSYLNSIEESGLESSYSMLLFYSPNINDKNLALSLAEKAYLSENGTGSLIAASNYASLLYLLQKDFTKSKLIFESLIKENSIIKNDPLFLFAGTIIDTRLLIFNYAKILFGLGETSKALKVREQLRNLIFSMEKYSPIILKNIKLEDTTDDLIEYWGKPSGIKYNYFSEKWYYDFLNAEVSISTATNNNIEKISIFADSNLSLPNDLRVGETKKSFETFFGKPVYKAGDCENYFYKSNKIQVLYLNGFIRQISITKLEF</sequence>
<dbReference type="SUPFAM" id="SSF48452">
    <property type="entry name" value="TPR-like"/>
    <property type="match status" value="1"/>
</dbReference>
<gene>
    <name evidence="2" type="ORF">E4N74_03385</name>
</gene>
<proteinExistence type="predicted"/>
<keyword evidence="1" id="KW-0732">Signal</keyword>
<evidence type="ECO:0008006" key="4">
    <source>
        <dbReference type="Google" id="ProtNLM"/>
    </source>
</evidence>
<dbReference type="InterPro" id="IPR011990">
    <property type="entry name" value="TPR-like_helical_dom_sf"/>
</dbReference>
<organism evidence="2 3">
    <name type="scientific">Treponema putidum</name>
    <dbReference type="NCBI Taxonomy" id="221027"/>
    <lineage>
        <taxon>Bacteria</taxon>
        <taxon>Pseudomonadati</taxon>
        <taxon>Spirochaetota</taxon>
        <taxon>Spirochaetia</taxon>
        <taxon>Spirochaetales</taxon>
        <taxon>Treponemataceae</taxon>
        <taxon>Treponema</taxon>
    </lineage>
</organism>
<dbReference type="EMBL" id="CP038804">
    <property type="protein sequence ID" value="UTY33156.1"/>
    <property type="molecule type" value="Genomic_DNA"/>
</dbReference>
<dbReference type="AlphaFoldDB" id="A0AAE9MSX2"/>
<reference evidence="2" key="1">
    <citation type="submission" date="2019-04" db="EMBL/GenBank/DDBJ databases">
        <title>Whole genome sequencing of oral phylogroup 2 treponemes.</title>
        <authorList>
            <person name="Chan Y."/>
            <person name="Zeng H.H."/>
            <person name="Yu X.L."/>
            <person name="Leung W.K."/>
            <person name="Watt R.M."/>
        </authorList>
    </citation>
    <scope>NUCLEOTIDE SEQUENCE</scope>
    <source>
        <strain evidence="2">OMZ 835</strain>
    </source>
</reference>
<dbReference type="Proteomes" id="UP001058682">
    <property type="component" value="Chromosome"/>
</dbReference>
<feature type="chain" id="PRO_5041974521" description="Tetratricopeptide repeat protein" evidence="1">
    <location>
        <begin position="25"/>
        <end position="623"/>
    </location>
</feature>
<evidence type="ECO:0000256" key="1">
    <source>
        <dbReference type="SAM" id="SignalP"/>
    </source>
</evidence>
<feature type="signal peptide" evidence="1">
    <location>
        <begin position="1"/>
        <end position="24"/>
    </location>
</feature>
<dbReference type="RefSeq" id="WP_255818847.1">
    <property type="nucleotide sequence ID" value="NZ_CP038804.1"/>
</dbReference>
<accession>A0AAE9MSX2</accession>